<keyword evidence="2" id="KW-1185">Reference proteome</keyword>
<evidence type="ECO:0000313" key="2">
    <source>
        <dbReference type="Proteomes" id="UP000604475"/>
    </source>
</evidence>
<gene>
    <name evidence="1" type="ORF">I7412_04620</name>
</gene>
<dbReference type="AlphaFoldDB" id="A0A937RA02"/>
<dbReference type="RefSeq" id="WP_203005722.1">
    <property type="nucleotide sequence ID" value="NZ_JADWYU010000022.1"/>
</dbReference>
<sequence>MFVGILEDSGARRGGDLGLGLAGTGDRRRAKVVGRWGRPSPLLRELSGPSGKAARATAIALAR</sequence>
<reference evidence="1" key="1">
    <citation type="submission" date="2020-12" db="EMBL/GenBank/DDBJ databases">
        <title>Genomic characterization of non-nitrogen-fixing Frankia strains.</title>
        <authorList>
            <person name="Carlos-Shanley C."/>
            <person name="Guerra T."/>
            <person name="Hahn D."/>
        </authorList>
    </citation>
    <scope>NUCLEOTIDE SEQUENCE</scope>
    <source>
        <strain evidence="1">CN6</strain>
    </source>
</reference>
<dbReference type="EMBL" id="JAEACQ010000136">
    <property type="protein sequence ID" value="MBL7626467.1"/>
    <property type="molecule type" value="Genomic_DNA"/>
</dbReference>
<dbReference type="Proteomes" id="UP000604475">
    <property type="component" value="Unassembled WGS sequence"/>
</dbReference>
<protein>
    <submittedName>
        <fullName evidence="1">Uncharacterized protein</fullName>
    </submittedName>
</protein>
<name>A0A937RA02_9ACTN</name>
<evidence type="ECO:0000313" key="1">
    <source>
        <dbReference type="EMBL" id="MBL7626467.1"/>
    </source>
</evidence>
<comment type="caution">
    <text evidence="1">The sequence shown here is derived from an EMBL/GenBank/DDBJ whole genome shotgun (WGS) entry which is preliminary data.</text>
</comment>
<proteinExistence type="predicted"/>
<accession>A0A937RA02</accession>
<organism evidence="1 2">
    <name type="scientific">Frankia nepalensis</name>
    <dbReference type="NCBI Taxonomy" id="1836974"/>
    <lineage>
        <taxon>Bacteria</taxon>
        <taxon>Bacillati</taxon>
        <taxon>Actinomycetota</taxon>
        <taxon>Actinomycetes</taxon>
        <taxon>Frankiales</taxon>
        <taxon>Frankiaceae</taxon>
        <taxon>Frankia</taxon>
    </lineage>
</organism>